<accession>A0A178XJM5</accession>
<evidence type="ECO:0000313" key="2">
    <source>
        <dbReference type="EMBL" id="OAP35013.1"/>
    </source>
</evidence>
<dbReference type="AlphaFoldDB" id="A0A178XJM5"/>
<dbReference type="EMBL" id="LNQB01000101">
    <property type="protein sequence ID" value="OAP35013.1"/>
    <property type="molecule type" value="Genomic_DNA"/>
</dbReference>
<dbReference type="STRING" id="36856.ATB98_01850"/>
<name>A0A178XJM5_SINSA</name>
<proteinExistence type="predicted"/>
<evidence type="ECO:0000313" key="3">
    <source>
        <dbReference type="Proteomes" id="UP000078507"/>
    </source>
</evidence>
<reference evidence="2 3" key="1">
    <citation type="submission" date="2015-11" db="EMBL/GenBank/DDBJ databases">
        <title>Ensifer anhuiense sp. nov., an effective nitrogen fixation bacterium with Glycine soja.</title>
        <authorList>
            <person name="Yan H."/>
            <person name="Chen W."/>
        </authorList>
    </citation>
    <scope>NUCLEOTIDE SEQUENCE [LARGE SCALE GENOMIC DNA]</scope>
    <source>
        <strain evidence="2 3">LMG 7837</strain>
    </source>
</reference>
<comment type="caution">
    <text evidence="2">The sequence shown here is derived from an EMBL/GenBank/DDBJ whole genome shotgun (WGS) entry which is preliminary data.</text>
</comment>
<keyword evidence="3" id="KW-1185">Reference proteome</keyword>
<organism evidence="2 3">
    <name type="scientific">Sinorhizobium saheli</name>
    <dbReference type="NCBI Taxonomy" id="36856"/>
    <lineage>
        <taxon>Bacteria</taxon>
        <taxon>Pseudomonadati</taxon>
        <taxon>Pseudomonadota</taxon>
        <taxon>Alphaproteobacteria</taxon>
        <taxon>Hyphomicrobiales</taxon>
        <taxon>Rhizobiaceae</taxon>
        <taxon>Sinorhizobium/Ensifer group</taxon>
        <taxon>Sinorhizobium</taxon>
    </lineage>
</organism>
<sequence>MDISKHNRRRDAVRDIALSQSAALGEMSSLLEFLQEDASRLDGGERRPSAIFHEAARSSRSR</sequence>
<feature type="region of interest" description="Disordered" evidence="1">
    <location>
        <begin position="41"/>
        <end position="62"/>
    </location>
</feature>
<dbReference type="Proteomes" id="UP000078507">
    <property type="component" value="Unassembled WGS sequence"/>
</dbReference>
<protein>
    <submittedName>
        <fullName evidence="2">Uncharacterized protein</fullName>
    </submittedName>
</protein>
<gene>
    <name evidence="2" type="ORF">ATB98_01850</name>
</gene>
<evidence type="ECO:0000256" key="1">
    <source>
        <dbReference type="SAM" id="MobiDB-lite"/>
    </source>
</evidence>